<keyword evidence="1" id="KW-0472">Membrane</keyword>
<dbReference type="EMBL" id="BMIA01000003">
    <property type="protein sequence ID" value="GGH43243.1"/>
    <property type="molecule type" value="Genomic_DNA"/>
</dbReference>
<dbReference type="InterPro" id="IPR006860">
    <property type="entry name" value="FecR"/>
</dbReference>
<feature type="transmembrane region" description="Helical" evidence="1">
    <location>
        <begin position="96"/>
        <end position="113"/>
    </location>
</feature>
<gene>
    <name evidence="4" type="ORF">GCM10007423_40450</name>
</gene>
<proteinExistence type="predicted"/>
<evidence type="ECO:0000313" key="5">
    <source>
        <dbReference type="Proteomes" id="UP000600214"/>
    </source>
</evidence>
<protein>
    <submittedName>
        <fullName evidence="4">Anti-sigma factor</fullName>
    </submittedName>
</protein>
<reference evidence="5" key="1">
    <citation type="journal article" date="2019" name="Int. J. Syst. Evol. Microbiol.">
        <title>The Global Catalogue of Microorganisms (GCM) 10K type strain sequencing project: providing services to taxonomists for standard genome sequencing and annotation.</title>
        <authorList>
            <consortium name="The Broad Institute Genomics Platform"/>
            <consortium name="The Broad Institute Genome Sequencing Center for Infectious Disease"/>
            <person name="Wu L."/>
            <person name="Ma J."/>
        </authorList>
    </citation>
    <scope>NUCLEOTIDE SEQUENCE [LARGE SCALE GENOMIC DNA]</scope>
    <source>
        <strain evidence="5">CGMCC 1.15288</strain>
    </source>
</reference>
<keyword evidence="1" id="KW-0812">Transmembrane</keyword>
<name>A0ABQ1YZA0_9BACT</name>
<dbReference type="Pfam" id="PF04773">
    <property type="entry name" value="FecR"/>
    <property type="match status" value="1"/>
</dbReference>
<dbReference type="Proteomes" id="UP000600214">
    <property type="component" value="Unassembled WGS sequence"/>
</dbReference>
<comment type="caution">
    <text evidence="4">The sequence shown here is derived from an EMBL/GenBank/DDBJ whole genome shotgun (WGS) entry which is preliminary data.</text>
</comment>
<feature type="domain" description="Protein FecR C-terminal" evidence="3">
    <location>
        <begin position="293"/>
        <end position="361"/>
    </location>
</feature>
<dbReference type="Gene3D" id="2.60.120.1440">
    <property type="match status" value="1"/>
</dbReference>
<keyword evidence="1" id="KW-1133">Transmembrane helix</keyword>
<dbReference type="InterPro" id="IPR012373">
    <property type="entry name" value="Ferrdict_sens_TM"/>
</dbReference>
<dbReference type="PANTHER" id="PTHR30273">
    <property type="entry name" value="PERIPLASMIC SIGNAL SENSOR AND SIGMA FACTOR ACTIVATOR FECR-RELATED"/>
    <property type="match status" value="1"/>
</dbReference>
<organism evidence="4 5">
    <name type="scientific">Dyadobacter endophyticus</name>
    <dbReference type="NCBI Taxonomy" id="1749036"/>
    <lineage>
        <taxon>Bacteria</taxon>
        <taxon>Pseudomonadati</taxon>
        <taxon>Bacteroidota</taxon>
        <taxon>Cytophagia</taxon>
        <taxon>Cytophagales</taxon>
        <taxon>Spirosomataceae</taxon>
        <taxon>Dyadobacter</taxon>
    </lineage>
</organism>
<dbReference type="InterPro" id="IPR032508">
    <property type="entry name" value="FecR_C"/>
</dbReference>
<dbReference type="Pfam" id="PF16344">
    <property type="entry name" value="FecR_C"/>
    <property type="match status" value="1"/>
</dbReference>
<accession>A0ABQ1YZA0</accession>
<sequence>MHPFYHYNLEDFLTDDDFRVWVKNGQPRNDFFWAKLRSEFPEKALLMDQAAELILTWEKHPSDLTHEELDHEVNRILNESVRTIPARKTGIVQLRWWYAAAAVLMLVGLGWLISGNNAFQKSDYTYKRYVSASPVPLKEISNSGKKPMKVSLPDGSEIQLMPNASVSYAPVFVQNHKREVFLSGEAFFEVRKDKANPFFVYANDLVTRVVGTSFTIKSSSERVEVIVRTGKVAVMQAKDLAGNELGVPGIDMPGTVMLLTPNQQVVFTAERPVLERSITENPVAIAHAVAKPDFTFDNQPVAEVFRLMQETYGIPILYDSVRLGNCSLSVALRDEPFFDKLGIICSTIEASYQVTDGQVVITGQGCE</sequence>
<dbReference type="RefSeq" id="WP_188935493.1">
    <property type="nucleotide sequence ID" value="NZ_BMIA01000003.1"/>
</dbReference>
<dbReference type="PANTHER" id="PTHR30273:SF2">
    <property type="entry name" value="PROTEIN FECR"/>
    <property type="match status" value="1"/>
</dbReference>
<keyword evidence="5" id="KW-1185">Reference proteome</keyword>
<evidence type="ECO:0000259" key="2">
    <source>
        <dbReference type="Pfam" id="PF04773"/>
    </source>
</evidence>
<evidence type="ECO:0000259" key="3">
    <source>
        <dbReference type="Pfam" id="PF16344"/>
    </source>
</evidence>
<evidence type="ECO:0000256" key="1">
    <source>
        <dbReference type="SAM" id="Phobius"/>
    </source>
</evidence>
<feature type="domain" description="FecR protein" evidence="2">
    <location>
        <begin position="148"/>
        <end position="232"/>
    </location>
</feature>
<evidence type="ECO:0000313" key="4">
    <source>
        <dbReference type="EMBL" id="GGH43243.1"/>
    </source>
</evidence>
<dbReference type="Gene3D" id="3.55.50.30">
    <property type="match status" value="1"/>
</dbReference>